<dbReference type="SUPFAM" id="SSF53756">
    <property type="entry name" value="UDP-Glycosyltransferase/glycogen phosphorylase"/>
    <property type="match status" value="1"/>
</dbReference>
<protein>
    <submittedName>
        <fullName evidence="1">UDP-2,4-diacetamido-2,4, 6-trideoxy-beta-L-altropyranose hydrolase</fullName>
    </submittedName>
</protein>
<dbReference type="Gene3D" id="3.40.50.2000">
    <property type="entry name" value="Glycogen Phosphorylase B"/>
    <property type="match status" value="1"/>
</dbReference>
<dbReference type="Proteomes" id="UP000297855">
    <property type="component" value="Unassembled WGS sequence"/>
</dbReference>
<evidence type="ECO:0000313" key="1">
    <source>
        <dbReference type="EMBL" id="TGK17547.1"/>
    </source>
</evidence>
<dbReference type="GO" id="GO:0016787">
    <property type="term" value="F:hydrolase activity"/>
    <property type="evidence" value="ECO:0007669"/>
    <property type="project" value="UniProtKB-KW"/>
</dbReference>
<organism evidence="1 2">
    <name type="scientific">Leptospira fluminis</name>
    <dbReference type="NCBI Taxonomy" id="2484979"/>
    <lineage>
        <taxon>Bacteria</taxon>
        <taxon>Pseudomonadati</taxon>
        <taxon>Spirochaetota</taxon>
        <taxon>Spirochaetia</taxon>
        <taxon>Leptospirales</taxon>
        <taxon>Leptospiraceae</taxon>
        <taxon>Leptospira</taxon>
    </lineage>
</organism>
<sequence>MGHLRRCTALAEILSEVSDDIFIVLDTDSTGLNERFPFSVIAFDWKRPGSLPAFLEGKRVEAVFVDSYLAGREVYEDLQVHSKKLICIDDTNRIPYPIGSTILNPGYGGNRLQYDSSKNRIATGADYVLLRRPFRETLSFLPTKEGMESVLVTVGGEDRWNLVPRIQEVLNTEYPSSKKEILLGPAFSNLDEIKRKSDGNTRLHSNLSAEQIRDLMLSVDIAITAGGQTTYELLRCRVPMILIETAENQKENIEGLSNAISGLGRMEKDLNLLGHELNRMSEHSWRDGIRGRMSGIASSGEGKIRSLVLC</sequence>
<evidence type="ECO:0000313" key="2">
    <source>
        <dbReference type="Proteomes" id="UP000297855"/>
    </source>
</evidence>
<dbReference type="Gene3D" id="3.40.50.11190">
    <property type="match status" value="1"/>
</dbReference>
<name>A0A4R9GMZ0_9LEPT</name>
<accession>A0A4R9GMZ0</accession>
<reference evidence="1" key="1">
    <citation type="journal article" date="2019" name="PLoS Negl. Trop. Dis.">
        <title>Revisiting the worldwide diversity of Leptospira species in the environment.</title>
        <authorList>
            <person name="Vincent A.T."/>
            <person name="Schiettekatte O."/>
            <person name="Bourhy P."/>
            <person name="Veyrier F.J."/>
            <person name="Picardeau M."/>
        </authorList>
    </citation>
    <scope>NUCLEOTIDE SEQUENCE [LARGE SCALE GENOMIC DNA]</scope>
    <source>
        <strain evidence="1">SCS5</strain>
    </source>
</reference>
<keyword evidence="1" id="KW-0378">Hydrolase</keyword>
<proteinExistence type="predicted"/>
<comment type="caution">
    <text evidence="1">The sequence shown here is derived from an EMBL/GenBank/DDBJ whole genome shotgun (WGS) entry which is preliminary data.</text>
</comment>
<dbReference type="EMBL" id="RQEV01000012">
    <property type="protein sequence ID" value="TGK17547.1"/>
    <property type="molecule type" value="Genomic_DNA"/>
</dbReference>
<gene>
    <name evidence="1" type="ORF">EHO61_12640</name>
</gene>
<dbReference type="OrthoDB" id="9805604at2"/>
<keyword evidence="2" id="KW-1185">Reference proteome</keyword>
<dbReference type="AlphaFoldDB" id="A0A4R9GMZ0"/>